<sequence>MPKSIPSAQPWALHKNLLGTKPLSVALVGVGGTGSEVMTILTQMHAALVAKGRGGLYVHVFDPDTVSEANIVRQRYHHADLGRNKAEVLVRRVNLACGLNWRSYARKFDGAAARDSWDIVLSCVDTRAARAALHKAAFASGLRSWQLWLDFGNMADYGQCVLGTPRSRQHALTNPLPCATELHPDLIDLTVPDDDVPSCSVLEALSKQNLMVNKMVATLGMQLLWDGLWTGKLQYHGYYFNFATGQAVALPVPLPTRRRTVRQVSGAAA</sequence>
<dbReference type="Proteomes" id="UP001596317">
    <property type="component" value="Unassembled WGS sequence"/>
</dbReference>
<proteinExistence type="predicted"/>
<name>A0ABW1ZQ20_9DEIO</name>
<dbReference type="RefSeq" id="WP_224610799.1">
    <property type="nucleotide sequence ID" value="NZ_JAIQXV010000016.1"/>
</dbReference>
<dbReference type="PANTHER" id="PTHR10953">
    <property type="entry name" value="UBIQUITIN-ACTIVATING ENZYME E1"/>
    <property type="match status" value="1"/>
</dbReference>
<dbReference type="Gene3D" id="3.40.50.720">
    <property type="entry name" value="NAD(P)-binding Rossmann-like Domain"/>
    <property type="match status" value="1"/>
</dbReference>
<dbReference type="NCBIfam" id="TIGR03736">
    <property type="entry name" value="PRTRC_ThiF"/>
    <property type="match status" value="1"/>
</dbReference>
<dbReference type="InterPro" id="IPR022500">
    <property type="entry name" value="PRTRC_ThiF"/>
</dbReference>
<dbReference type="Pfam" id="PF00899">
    <property type="entry name" value="ThiF"/>
    <property type="match status" value="1"/>
</dbReference>
<feature type="domain" description="THIF-type NAD/FAD binding fold" evidence="1">
    <location>
        <begin position="23"/>
        <end position="243"/>
    </location>
</feature>
<dbReference type="SUPFAM" id="SSF69572">
    <property type="entry name" value="Activating enzymes of the ubiquitin-like proteins"/>
    <property type="match status" value="1"/>
</dbReference>
<dbReference type="EMBL" id="JBHSWB010000002">
    <property type="protein sequence ID" value="MFC6662522.1"/>
    <property type="molecule type" value="Genomic_DNA"/>
</dbReference>
<gene>
    <name evidence="2" type="ORF">ACFP90_20930</name>
</gene>
<evidence type="ECO:0000259" key="1">
    <source>
        <dbReference type="Pfam" id="PF00899"/>
    </source>
</evidence>
<dbReference type="CDD" id="cd01483">
    <property type="entry name" value="E1_enzyme_family"/>
    <property type="match status" value="1"/>
</dbReference>
<accession>A0ABW1ZQ20</accession>
<reference evidence="3" key="1">
    <citation type="journal article" date="2019" name="Int. J. Syst. Evol. Microbiol.">
        <title>The Global Catalogue of Microorganisms (GCM) 10K type strain sequencing project: providing services to taxonomists for standard genome sequencing and annotation.</title>
        <authorList>
            <consortium name="The Broad Institute Genomics Platform"/>
            <consortium name="The Broad Institute Genome Sequencing Center for Infectious Disease"/>
            <person name="Wu L."/>
            <person name="Ma J."/>
        </authorList>
    </citation>
    <scope>NUCLEOTIDE SEQUENCE [LARGE SCALE GENOMIC DNA]</scope>
    <source>
        <strain evidence="3">CCUG 63830</strain>
    </source>
</reference>
<organism evidence="2 3">
    <name type="scientific">Deinococcus multiflagellatus</name>
    <dbReference type="NCBI Taxonomy" id="1656887"/>
    <lineage>
        <taxon>Bacteria</taxon>
        <taxon>Thermotogati</taxon>
        <taxon>Deinococcota</taxon>
        <taxon>Deinococci</taxon>
        <taxon>Deinococcales</taxon>
        <taxon>Deinococcaceae</taxon>
        <taxon>Deinococcus</taxon>
    </lineage>
</organism>
<dbReference type="InterPro" id="IPR045886">
    <property type="entry name" value="ThiF/MoeB/HesA"/>
</dbReference>
<protein>
    <submittedName>
        <fullName evidence="2">PRTRC system ThiF family protein</fullName>
    </submittedName>
</protein>
<evidence type="ECO:0000313" key="3">
    <source>
        <dbReference type="Proteomes" id="UP001596317"/>
    </source>
</evidence>
<dbReference type="InterPro" id="IPR000594">
    <property type="entry name" value="ThiF_NAD_FAD-bd"/>
</dbReference>
<comment type="caution">
    <text evidence="2">The sequence shown here is derived from an EMBL/GenBank/DDBJ whole genome shotgun (WGS) entry which is preliminary data.</text>
</comment>
<keyword evidence="3" id="KW-1185">Reference proteome</keyword>
<evidence type="ECO:0000313" key="2">
    <source>
        <dbReference type="EMBL" id="MFC6662522.1"/>
    </source>
</evidence>
<dbReference type="InterPro" id="IPR035985">
    <property type="entry name" value="Ubiquitin-activating_enz"/>
</dbReference>
<dbReference type="PANTHER" id="PTHR10953:SF247">
    <property type="entry name" value="SLL6053 PROTEIN"/>
    <property type="match status" value="1"/>
</dbReference>